<feature type="transmembrane region" description="Helical" evidence="1">
    <location>
        <begin position="27"/>
        <end position="47"/>
    </location>
</feature>
<evidence type="ECO:0000256" key="1">
    <source>
        <dbReference type="SAM" id="Phobius"/>
    </source>
</evidence>
<sequence length="233" mass="25322">MTSGSELIQGAGSQLAGFVASMLASPAHMVAGLAAALGVGLVVAGALTRTMLPLRWLAVGSNVGLLTYAVLQPSPITMIVSLSLLPINLFRAIEVTRLTRRVARAGVQADMAALWLRPHMKRRRLKAGRTLFTKGDPADRLYLLAEGELELADIGVPLLPGRIFGEVALFSPDHNRTHTVRCVTDCLILEIHESTVRQLFFQQPAFAFHLVQLLAQRLGEDVQRAQNSSKLER</sequence>
<accession>A0A6N8J177</accession>
<dbReference type="EMBL" id="WSEL01000009">
    <property type="protein sequence ID" value="MVQ32572.1"/>
    <property type="molecule type" value="Genomic_DNA"/>
</dbReference>
<dbReference type="Gene3D" id="2.60.120.10">
    <property type="entry name" value="Jelly Rolls"/>
    <property type="match status" value="1"/>
</dbReference>
<dbReference type="InterPro" id="IPR000595">
    <property type="entry name" value="cNMP-bd_dom"/>
</dbReference>
<evidence type="ECO:0000259" key="2">
    <source>
        <dbReference type="PROSITE" id="PS50042"/>
    </source>
</evidence>
<name>A0A6N8J177_9BURK</name>
<dbReference type="Proteomes" id="UP000469385">
    <property type="component" value="Unassembled WGS sequence"/>
</dbReference>
<dbReference type="RefSeq" id="WP_157400513.1">
    <property type="nucleotide sequence ID" value="NZ_WSEL01000009.1"/>
</dbReference>
<dbReference type="SMART" id="SM00100">
    <property type="entry name" value="cNMP"/>
    <property type="match status" value="1"/>
</dbReference>
<organism evidence="3 4">
    <name type="scientific">Ramlibacter pinisoli</name>
    <dbReference type="NCBI Taxonomy" id="2682844"/>
    <lineage>
        <taxon>Bacteria</taxon>
        <taxon>Pseudomonadati</taxon>
        <taxon>Pseudomonadota</taxon>
        <taxon>Betaproteobacteria</taxon>
        <taxon>Burkholderiales</taxon>
        <taxon>Comamonadaceae</taxon>
        <taxon>Ramlibacter</taxon>
    </lineage>
</organism>
<keyword evidence="1" id="KW-0812">Transmembrane</keyword>
<dbReference type="PANTHER" id="PTHR24567">
    <property type="entry name" value="CRP FAMILY TRANSCRIPTIONAL REGULATORY PROTEIN"/>
    <property type="match status" value="1"/>
</dbReference>
<keyword evidence="1" id="KW-0472">Membrane</keyword>
<dbReference type="PANTHER" id="PTHR24567:SF68">
    <property type="entry name" value="DNA-BINDING TRANSCRIPTIONAL DUAL REGULATOR CRP"/>
    <property type="match status" value="1"/>
</dbReference>
<dbReference type="GO" id="GO:0003700">
    <property type="term" value="F:DNA-binding transcription factor activity"/>
    <property type="evidence" value="ECO:0007669"/>
    <property type="project" value="TreeGrafter"/>
</dbReference>
<dbReference type="InterPro" id="IPR018490">
    <property type="entry name" value="cNMP-bd_dom_sf"/>
</dbReference>
<evidence type="ECO:0000313" key="3">
    <source>
        <dbReference type="EMBL" id="MVQ32572.1"/>
    </source>
</evidence>
<evidence type="ECO:0000313" key="4">
    <source>
        <dbReference type="Proteomes" id="UP000469385"/>
    </source>
</evidence>
<feature type="domain" description="Cyclic nucleotide-binding" evidence="2">
    <location>
        <begin position="120"/>
        <end position="200"/>
    </location>
</feature>
<dbReference type="InterPro" id="IPR014710">
    <property type="entry name" value="RmlC-like_jellyroll"/>
</dbReference>
<dbReference type="GO" id="GO:0005829">
    <property type="term" value="C:cytosol"/>
    <property type="evidence" value="ECO:0007669"/>
    <property type="project" value="TreeGrafter"/>
</dbReference>
<dbReference type="PROSITE" id="PS50042">
    <property type="entry name" value="CNMP_BINDING_3"/>
    <property type="match status" value="1"/>
</dbReference>
<reference evidence="3 4" key="1">
    <citation type="submission" date="2019-12" db="EMBL/GenBank/DDBJ databases">
        <authorList>
            <person name="Huq M.A."/>
        </authorList>
    </citation>
    <scope>NUCLEOTIDE SEQUENCE [LARGE SCALE GENOMIC DNA]</scope>
    <source>
        <strain evidence="3 4">MAH-25</strain>
    </source>
</reference>
<feature type="transmembrane region" description="Helical" evidence="1">
    <location>
        <begin position="76"/>
        <end position="93"/>
    </location>
</feature>
<keyword evidence="1" id="KW-1133">Transmembrane helix</keyword>
<gene>
    <name evidence="3" type="ORF">GON04_24165</name>
</gene>
<protein>
    <submittedName>
        <fullName evidence="3">Cyclic nucleotide-binding domain-containing protein</fullName>
    </submittedName>
</protein>
<dbReference type="CDD" id="cd00038">
    <property type="entry name" value="CAP_ED"/>
    <property type="match status" value="1"/>
</dbReference>
<dbReference type="Pfam" id="PF00027">
    <property type="entry name" value="cNMP_binding"/>
    <property type="match status" value="1"/>
</dbReference>
<dbReference type="SUPFAM" id="SSF51206">
    <property type="entry name" value="cAMP-binding domain-like"/>
    <property type="match status" value="1"/>
</dbReference>
<proteinExistence type="predicted"/>
<comment type="caution">
    <text evidence="3">The sequence shown here is derived from an EMBL/GenBank/DDBJ whole genome shotgun (WGS) entry which is preliminary data.</text>
</comment>
<feature type="transmembrane region" description="Helical" evidence="1">
    <location>
        <begin position="54"/>
        <end position="70"/>
    </location>
</feature>
<dbReference type="AlphaFoldDB" id="A0A6N8J177"/>
<keyword evidence="4" id="KW-1185">Reference proteome</keyword>
<dbReference type="InterPro" id="IPR050397">
    <property type="entry name" value="Env_Response_Regulators"/>
</dbReference>